<dbReference type="SUPFAM" id="SSF55904">
    <property type="entry name" value="Ornithine decarboxylase C-terminal domain"/>
    <property type="match status" value="1"/>
</dbReference>
<comment type="caution">
    <text evidence="6">The sequence shown here is derived from an EMBL/GenBank/DDBJ whole genome shotgun (WGS) entry which is preliminary data.</text>
</comment>
<dbReference type="InterPro" id="IPR015421">
    <property type="entry name" value="PyrdxlP-dep_Trfase_major"/>
</dbReference>
<comment type="cofactor">
    <cofactor evidence="1">
        <name>pyridoxal 5'-phosphate</name>
        <dbReference type="ChEBI" id="CHEBI:597326"/>
    </cofactor>
</comment>
<gene>
    <name evidence="6" type="ORF">DN069_20690</name>
</gene>
<dbReference type="InterPro" id="IPR050881">
    <property type="entry name" value="LL-DAP_aminotransferase"/>
</dbReference>
<protein>
    <submittedName>
        <fullName evidence="6">Ornithine decarboxylase</fullName>
    </submittedName>
</protein>
<reference evidence="6 7" key="1">
    <citation type="submission" date="2018-06" db="EMBL/GenBank/DDBJ databases">
        <title>Streptacidiphilus pinicola sp. nov., isolated from pine grove soil.</title>
        <authorList>
            <person name="Roh S.G."/>
            <person name="Park S."/>
            <person name="Kim M.-K."/>
            <person name="Yun B.-R."/>
            <person name="Park J."/>
            <person name="Kim M.J."/>
            <person name="Kim Y.S."/>
            <person name="Kim S.B."/>
        </authorList>
    </citation>
    <scope>NUCLEOTIDE SEQUENCE [LARGE SCALE GENOMIC DNA]</scope>
    <source>
        <strain evidence="6 7">MMS16-CNU450</strain>
    </source>
</reference>
<dbReference type="PANTHER" id="PTHR42832">
    <property type="entry name" value="AMINO ACID AMINOTRANSFERASE"/>
    <property type="match status" value="1"/>
</dbReference>
<dbReference type="OrthoDB" id="9815233at2"/>
<dbReference type="Gene3D" id="3.40.640.10">
    <property type="entry name" value="Type I PLP-dependent aspartate aminotransferase-like (Major domain)"/>
    <property type="match status" value="1"/>
</dbReference>
<dbReference type="Pfam" id="PF01276">
    <property type="entry name" value="OKR_DC_1"/>
    <property type="match status" value="2"/>
</dbReference>
<sequence>MDAPAPTSAVHVDENLDEHVYNSVHRLRADAWSSLEEATRRLATLPRASGARADLDARVEELLDLLGPIESCWASPGRAALDELRSLHRTGERRKLMERTEELGRAGSGGAPETVDGQDPDPRPVFEVLLVDEVTPDEERSLRARLRELRRRDDEFAYELVVVDSFEDAVIASLVNVRLQAVVIGRRFADRSRHDLRMLRRFFDGTADDGGETNSFGHRVQRLGARLAAIRPELDLYLLADGSVEALAGFVDRRFARVFHTRDGLLELHLSILEGVGRRFRAPFFAALEAHSRRPTGVFHALPISRGSSVAGSPWLPEMTRFYGMNTFLAETSATSGGLDSLLDPTGPLREAQELAAQTFGAQQTYFVTNGTSTANKIVVQALVRPGDIVLVDRNCHKSHHYGLVLAGAHVVYLDSYPLDAYGMYGAVPVEEIKRKLLEFRKAGTLHRVRMLMLTNCTFDGVVYHPARVMEECLALHPDLAFLWDEAWFAFARFHPVYRPRTAMAAAGTLRERFRDPAYRARCAEQRRELGQEPDDDTLLTTRLLPDPDRARVRVYATQSTHKTLTSLRQGSMIHVHDQDFHRRAAETFREAYMTHTSTSPSYQILASLDLGRRQAALEGFGLVRKQVEQGGLLRDAVEDHPLLSRYLHFLTTPELIPARYRSSGVEQPLRAGQAAMARAWEEDEFVLDPTRATLSIGATGIDGDTFKHEHLMNRHGVQINKSTRNTLLFMTNIGTTRSTVAYLIETLVRLVRGLEDDADARGPREQAAHRRRVAELTSASVPLPDFSAFHPAFRPGDDGRGGATPEGDMRAAFYLAYDDAACEYLSAGEAAAALAAGRELVSATFVTPYPPGFPVLVPGQVVSAEVLAYMAALDTREIHGYHPDQGYRVFTEEAIRAHEGVAARAATPV</sequence>
<feature type="region of interest" description="Disordered" evidence="4">
    <location>
        <begin position="92"/>
        <end position="122"/>
    </location>
</feature>
<dbReference type="Proteomes" id="UP000248889">
    <property type="component" value="Unassembled WGS sequence"/>
</dbReference>
<dbReference type="GO" id="GO:0008483">
    <property type="term" value="F:transaminase activity"/>
    <property type="evidence" value="ECO:0007669"/>
    <property type="project" value="UniProtKB-KW"/>
</dbReference>
<evidence type="ECO:0000259" key="5">
    <source>
        <dbReference type="Pfam" id="PF01276"/>
    </source>
</evidence>
<dbReference type="RefSeq" id="WP_111502958.1">
    <property type="nucleotide sequence ID" value="NZ_QKYN01000080.1"/>
</dbReference>
<feature type="domain" description="Orn/Lys/Arg decarboxylases family 1 pyridoxal-P attachment site" evidence="5">
    <location>
        <begin position="550"/>
        <end position="738"/>
    </location>
</feature>
<evidence type="ECO:0000256" key="2">
    <source>
        <dbReference type="ARBA" id="ARBA00022576"/>
    </source>
</evidence>
<accession>A0A2X0IGP1</accession>
<evidence type="ECO:0000313" key="7">
    <source>
        <dbReference type="Proteomes" id="UP000248889"/>
    </source>
</evidence>
<proteinExistence type="predicted"/>
<dbReference type="AlphaFoldDB" id="A0A2X0IGP1"/>
<dbReference type="SUPFAM" id="SSF53383">
    <property type="entry name" value="PLP-dependent transferases"/>
    <property type="match status" value="1"/>
</dbReference>
<dbReference type="InterPro" id="IPR036633">
    <property type="entry name" value="Prn/Lys/Arg_de-COase_C_sf"/>
</dbReference>
<keyword evidence="7" id="KW-1185">Reference proteome</keyword>
<dbReference type="InterPro" id="IPR000310">
    <property type="entry name" value="Orn/Lys/Arg_deCO2ase_major_dom"/>
</dbReference>
<dbReference type="EMBL" id="QKYN01000080">
    <property type="protein sequence ID" value="RAG83717.1"/>
    <property type="molecule type" value="Genomic_DNA"/>
</dbReference>
<dbReference type="InterPro" id="IPR015424">
    <property type="entry name" value="PyrdxlP-dep_Trfase"/>
</dbReference>
<name>A0A2X0IGP1_9ACTN</name>
<keyword evidence="2" id="KW-0032">Aminotransferase</keyword>
<evidence type="ECO:0000313" key="6">
    <source>
        <dbReference type="EMBL" id="RAG83717.1"/>
    </source>
</evidence>
<feature type="domain" description="Orn/Lys/Arg decarboxylases family 1 pyridoxal-P attachment site" evidence="5">
    <location>
        <begin position="283"/>
        <end position="506"/>
    </location>
</feature>
<evidence type="ECO:0000256" key="4">
    <source>
        <dbReference type="SAM" id="MobiDB-lite"/>
    </source>
</evidence>
<evidence type="ECO:0000256" key="3">
    <source>
        <dbReference type="ARBA" id="ARBA00022679"/>
    </source>
</evidence>
<evidence type="ECO:0000256" key="1">
    <source>
        <dbReference type="ARBA" id="ARBA00001933"/>
    </source>
</evidence>
<organism evidence="6 7">
    <name type="scientific">Streptacidiphilus pinicola</name>
    <dbReference type="NCBI Taxonomy" id="2219663"/>
    <lineage>
        <taxon>Bacteria</taxon>
        <taxon>Bacillati</taxon>
        <taxon>Actinomycetota</taxon>
        <taxon>Actinomycetes</taxon>
        <taxon>Kitasatosporales</taxon>
        <taxon>Streptomycetaceae</taxon>
        <taxon>Streptacidiphilus</taxon>
    </lineage>
</organism>
<keyword evidence="3" id="KW-0808">Transferase</keyword>
<dbReference type="PANTHER" id="PTHR42832:SF4">
    <property type="entry name" value="BLR3474 PROTEIN"/>
    <property type="match status" value="1"/>
</dbReference>
<feature type="compositionally biased region" description="Basic and acidic residues" evidence="4">
    <location>
        <begin position="92"/>
        <end position="104"/>
    </location>
</feature>
<dbReference type="Gene3D" id="3.90.100.10">
    <property type="entry name" value="Orn/Lys/Arg decarboxylase, C-terminal domain"/>
    <property type="match status" value="1"/>
</dbReference>